<evidence type="ECO:0000313" key="2">
    <source>
        <dbReference type="EMBL" id="AYK28070.1"/>
    </source>
</evidence>
<reference evidence="2" key="1">
    <citation type="journal article" date="2019" name="Front. Microbiol.">
        <title>Prevalence of Antibiotic and Heavy Metal Resistance Determinants and Virulence-Related Genetic Elements in Plasmids of Staphylococcus aureus.</title>
        <authorList>
            <person name="Bukowski M."/>
            <person name="Piwowarczyk R."/>
            <person name="Madry A."/>
            <person name="Zagorski-Przybylo R."/>
            <person name="Hydzik M."/>
            <person name="Wladyka B."/>
        </authorList>
    </citation>
    <scope>NUCLEOTIDE SEQUENCE</scope>
    <source>
        <strain evidence="2">Ch9</strain>
        <plasmid evidence="2">pAvX</plasmid>
    </source>
</reference>
<dbReference type="InterPro" id="IPR000073">
    <property type="entry name" value="AB_hydrolase_1"/>
</dbReference>
<accession>A0A499S3Z4</accession>
<dbReference type="InterPro" id="IPR029058">
    <property type="entry name" value="AB_hydrolase_fold"/>
</dbReference>
<dbReference type="EMBL" id="MH785248">
    <property type="protein sequence ID" value="AYK28070.1"/>
    <property type="molecule type" value="Genomic_DNA"/>
</dbReference>
<dbReference type="AlphaFoldDB" id="A0A499S3Z4"/>
<dbReference type="Gene3D" id="3.40.50.1820">
    <property type="entry name" value="alpha/beta hydrolase"/>
    <property type="match status" value="1"/>
</dbReference>
<keyword evidence="2" id="KW-0614">Plasmid</keyword>
<dbReference type="PRINTS" id="PR00111">
    <property type="entry name" value="ABHYDROLASE"/>
</dbReference>
<dbReference type="InterPro" id="IPR022742">
    <property type="entry name" value="Hydrolase_4"/>
</dbReference>
<gene>
    <name evidence="2" type="ORF">BJL69_a00085</name>
</gene>
<sequence length="269" mass="30872">MNYIKYIHSVDGTTLYVKVNENVNSSANIIICHGLAEHLDRYDEISNYLQEKNFNIIRFDQRGHGRSGGKRTFYNNVNEIVEDLDAVINFTKEHYKGNIYLIGHSMGGYGSVLYSTKNPGKINGLIISGAVTRYNQKTFGDIDDTIDRNKYINYEIGEGVCSDTFELEKYRLDALTEKKVSYGLIYTVLEGVKGLVENAQYFDDNILILHGKDDGLVHYSDSLDFYKNISSSKKELHIYDGLQHEIFNERKKNKEIFSEIANWINNDLT</sequence>
<geneLocation type="plasmid" evidence="2">
    <name>pAvX</name>
</geneLocation>
<organism evidence="2">
    <name type="scientific">Staphylococcus aureus</name>
    <dbReference type="NCBI Taxonomy" id="1280"/>
    <lineage>
        <taxon>Bacteria</taxon>
        <taxon>Bacillati</taxon>
        <taxon>Bacillota</taxon>
        <taxon>Bacilli</taxon>
        <taxon>Bacillales</taxon>
        <taxon>Staphylococcaceae</taxon>
        <taxon>Staphylococcus</taxon>
    </lineage>
</organism>
<evidence type="ECO:0000259" key="1">
    <source>
        <dbReference type="Pfam" id="PF12146"/>
    </source>
</evidence>
<dbReference type="RefSeq" id="WP_114283598.1">
    <property type="nucleotide sequence ID" value="NZ_MH785248.1"/>
</dbReference>
<proteinExistence type="predicted"/>
<dbReference type="Pfam" id="PF12146">
    <property type="entry name" value="Hydrolase_4"/>
    <property type="match status" value="1"/>
</dbReference>
<dbReference type="InterPro" id="IPR051044">
    <property type="entry name" value="MAG_DAG_Lipase"/>
</dbReference>
<dbReference type="SUPFAM" id="SSF53474">
    <property type="entry name" value="alpha/beta-Hydrolases"/>
    <property type="match status" value="1"/>
</dbReference>
<feature type="domain" description="Serine aminopeptidase S33" evidence="1">
    <location>
        <begin position="26"/>
        <end position="250"/>
    </location>
</feature>
<dbReference type="PANTHER" id="PTHR11614">
    <property type="entry name" value="PHOSPHOLIPASE-RELATED"/>
    <property type="match status" value="1"/>
</dbReference>
<name>A0A499S3Z4_STAAU</name>
<protein>
    <submittedName>
        <fullName evidence="2">Lysophospholipase</fullName>
    </submittedName>
</protein>